<feature type="transmembrane region" description="Helical" evidence="1">
    <location>
        <begin position="21"/>
        <end position="44"/>
    </location>
</feature>
<name>A0A837HU00_9BACT</name>
<keyword evidence="1" id="KW-0472">Membrane</keyword>
<dbReference type="AlphaFoldDB" id="A0A837HU00"/>
<evidence type="ECO:0000313" key="3">
    <source>
        <dbReference type="Proteomes" id="UP000033996"/>
    </source>
</evidence>
<accession>A0A837HU00</accession>
<proteinExistence type="predicted"/>
<evidence type="ECO:0000256" key="1">
    <source>
        <dbReference type="SAM" id="Phobius"/>
    </source>
</evidence>
<keyword evidence="1" id="KW-1133">Transmembrane helix</keyword>
<dbReference type="EMBL" id="LBWL01000024">
    <property type="protein sequence ID" value="KKR07480.1"/>
    <property type="molecule type" value="Genomic_DNA"/>
</dbReference>
<sequence>MRLHKLLIYITNNEDRSRHEEAFDIIFFVINTLALGFGVAMFIIHDEPQWIPVLVIEYTWALDNMRHNRP</sequence>
<protein>
    <submittedName>
        <fullName evidence="2">Uncharacterized protein</fullName>
    </submittedName>
</protein>
<evidence type="ECO:0000313" key="2">
    <source>
        <dbReference type="EMBL" id="KKR07480.1"/>
    </source>
</evidence>
<organism evidence="2 3">
    <name type="scientific">Candidatus Yanofskybacteria bacterium GW2011_GWD1_39_16</name>
    <dbReference type="NCBI Taxonomy" id="1619030"/>
    <lineage>
        <taxon>Bacteria</taxon>
        <taxon>Candidatus Yanofskyibacteriota</taxon>
    </lineage>
</organism>
<gene>
    <name evidence="2" type="ORF">UT35_C0024G0006</name>
</gene>
<comment type="caution">
    <text evidence="2">The sequence shown here is derived from an EMBL/GenBank/DDBJ whole genome shotgun (WGS) entry which is preliminary data.</text>
</comment>
<keyword evidence="1" id="KW-0812">Transmembrane</keyword>
<dbReference type="Proteomes" id="UP000033996">
    <property type="component" value="Unassembled WGS sequence"/>
</dbReference>
<reference evidence="2 3" key="1">
    <citation type="journal article" date="2015" name="Nature">
        <title>rRNA introns, odd ribosomes, and small enigmatic genomes across a large radiation of phyla.</title>
        <authorList>
            <person name="Brown C.T."/>
            <person name="Hug L.A."/>
            <person name="Thomas B.C."/>
            <person name="Sharon I."/>
            <person name="Castelle C.J."/>
            <person name="Singh A."/>
            <person name="Wilkins M.J."/>
            <person name="Williams K.H."/>
            <person name="Banfield J.F."/>
        </authorList>
    </citation>
    <scope>NUCLEOTIDE SEQUENCE [LARGE SCALE GENOMIC DNA]</scope>
</reference>